<organism evidence="2 3">
    <name type="scientific">Hemiprocne comata</name>
    <dbReference type="NCBI Taxonomy" id="243314"/>
    <lineage>
        <taxon>Eukaryota</taxon>
        <taxon>Metazoa</taxon>
        <taxon>Chordata</taxon>
        <taxon>Craniata</taxon>
        <taxon>Vertebrata</taxon>
        <taxon>Euteleostomi</taxon>
        <taxon>Archelosauria</taxon>
        <taxon>Archosauria</taxon>
        <taxon>Dinosauria</taxon>
        <taxon>Saurischia</taxon>
        <taxon>Theropoda</taxon>
        <taxon>Coelurosauria</taxon>
        <taxon>Aves</taxon>
        <taxon>Neognathae</taxon>
        <taxon>Neoaves</taxon>
        <taxon>Strisores</taxon>
        <taxon>Apodiformes</taxon>
        <taxon>Apodidae</taxon>
        <taxon>Hemiprocninae</taxon>
        <taxon>Hemiprocne</taxon>
    </lineage>
</organism>
<sequence length="73" mass="8616">RYEEHEHNCYTYALAFINSVRAARGEQHISKSEFTEKFVIPQTRRASKYITLHQELTANEFYIVPLPQQENTA</sequence>
<feature type="domain" description="MKRN2 opposite strand protein-like C-terminal" evidence="1">
    <location>
        <begin position="1"/>
        <end position="56"/>
    </location>
</feature>
<comment type="caution">
    <text evidence="2">The sequence shown here is derived from an EMBL/GenBank/DDBJ whole genome shotgun (WGS) entry which is preliminary data.</text>
</comment>
<dbReference type="Proteomes" id="UP000518305">
    <property type="component" value="Unassembled WGS sequence"/>
</dbReference>
<reference evidence="2 3" key="1">
    <citation type="submission" date="2019-09" db="EMBL/GenBank/DDBJ databases">
        <title>Bird 10,000 Genomes (B10K) Project - Family phase.</title>
        <authorList>
            <person name="Zhang G."/>
        </authorList>
    </citation>
    <scope>NUCLEOTIDE SEQUENCE [LARGE SCALE GENOMIC DNA]</scope>
    <source>
        <strain evidence="2">B10K-DU-001-23</strain>
        <tissue evidence="2">Muscle</tissue>
    </source>
</reference>
<protein>
    <submittedName>
        <fullName evidence="2">MKROS protein</fullName>
    </submittedName>
</protein>
<name>A0A7K9DUA2_9AVES</name>
<evidence type="ECO:0000313" key="3">
    <source>
        <dbReference type="Proteomes" id="UP000518305"/>
    </source>
</evidence>
<keyword evidence="3" id="KW-1185">Reference proteome</keyword>
<gene>
    <name evidence="2" type="primary">Mkrn2os</name>
    <name evidence="2" type="ORF">HEMCOM_R14804</name>
</gene>
<feature type="non-terminal residue" evidence="2">
    <location>
        <position position="73"/>
    </location>
</feature>
<dbReference type="PANTHER" id="PTHR33963:SF2">
    <property type="entry name" value="MKRN2 OPPOSITE STRAND PROTEIN"/>
    <property type="match status" value="1"/>
</dbReference>
<feature type="non-terminal residue" evidence="2">
    <location>
        <position position="1"/>
    </location>
</feature>
<dbReference type="OrthoDB" id="10065749at2759"/>
<accession>A0A7K9DUA2</accession>
<evidence type="ECO:0000313" key="2">
    <source>
        <dbReference type="EMBL" id="NXG67840.1"/>
    </source>
</evidence>
<proteinExistence type="predicted"/>
<dbReference type="InterPro" id="IPR032016">
    <property type="entry name" value="MKRN2OS-like"/>
</dbReference>
<dbReference type="InterPro" id="IPR053921">
    <property type="entry name" value="MKRN2OS-like_C"/>
</dbReference>
<dbReference type="PANTHER" id="PTHR33963">
    <property type="entry name" value="MKRN2 OPPOSITE STRAND PROTEIN"/>
    <property type="match status" value="1"/>
</dbReference>
<dbReference type="Pfam" id="PF16044">
    <property type="entry name" value="DUF4796_C"/>
    <property type="match status" value="1"/>
</dbReference>
<evidence type="ECO:0000259" key="1">
    <source>
        <dbReference type="Pfam" id="PF16044"/>
    </source>
</evidence>
<dbReference type="EMBL" id="VWZJ01029451">
    <property type="protein sequence ID" value="NXG67840.1"/>
    <property type="molecule type" value="Genomic_DNA"/>
</dbReference>
<dbReference type="AlphaFoldDB" id="A0A7K9DUA2"/>